<evidence type="ECO:0000256" key="3">
    <source>
        <dbReference type="ARBA" id="ARBA00004514"/>
    </source>
</evidence>
<dbReference type="InterPro" id="IPR039128">
    <property type="entry name" value="TRIP4-like"/>
</dbReference>
<feature type="domain" description="ASCH" evidence="21">
    <location>
        <begin position="380"/>
        <end position="493"/>
    </location>
</feature>
<evidence type="ECO:0000256" key="14">
    <source>
        <dbReference type="ARBA" id="ARBA00023212"/>
    </source>
</evidence>
<dbReference type="PANTHER" id="PTHR12963">
    <property type="entry name" value="THYROID RECEPTOR INTERACTING PROTEIN RELATED"/>
    <property type="match status" value="1"/>
</dbReference>
<dbReference type="InterPro" id="IPR015947">
    <property type="entry name" value="PUA-like_sf"/>
</dbReference>
<dbReference type="Gene3D" id="2.30.130.30">
    <property type="entry name" value="Hypothetical protein"/>
    <property type="match status" value="1"/>
</dbReference>
<dbReference type="SMART" id="SM01022">
    <property type="entry name" value="ASCH"/>
    <property type="match status" value="1"/>
</dbReference>
<organism evidence="22 23">
    <name type="scientific">Artemia franciscana</name>
    <name type="common">Brine shrimp</name>
    <name type="synonym">Artemia sanfranciscana</name>
    <dbReference type="NCBI Taxonomy" id="6661"/>
    <lineage>
        <taxon>Eukaryota</taxon>
        <taxon>Metazoa</taxon>
        <taxon>Ecdysozoa</taxon>
        <taxon>Arthropoda</taxon>
        <taxon>Crustacea</taxon>
        <taxon>Branchiopoda</taxon>
        <taxon>Anostraca</taxon>
        <taxon>Artemiidae</taxon>
        <taxon>Artemia</taxon>
    </lineage>
</organism>
<comment type="subcellular location">
    <subcellularLocation>
        <location evidence="2">Cytoplasm</location>
        <location evidence="2">Cytoskeleton</location>
        <location evidence="2">Microtubule organizing center</location>
        <location evidence="2">Centrosome</location>
    </subcellularLocation>
    <subcellularLocation>
        <location evidence="3">Cytoplasm</location>
        <location evidence="3">Cytosol</location>
    </subcellularLocation>
    <subcellularLocation>
        <location evidence="1">Nucleus</location>
    </subcellularLocation>
</comment>
<evidence type="ECO:0000259" key="21">
    <source>
        <dbReference type="SMART" id="SM01022"/>
    </source>
</evidence>
<evidence type="ECO:0000256" key="5">
    <source>
        <dbReference type="ARBA" id="ARBA00022499"/>
    </source>
</evidence>
<keyword evidence="8" id="KW-0863">Zinc-finger</keyword>
<evidence type="ECO:0000256" key="8">
    <source>
        <dbReference type="ARBA" id="ARBA00022771"/>
    </source>
</evidence>
<evidence type="ECO:0000256" key="20">
    <source>
        <dbReference type="SAM" id="MobiDB-lite"/>
    </source>
</evidence>
<dbReference type="Pfam" id="PF04266">
    <property type="entry name" value="ASCH"/>
    <property type="match status" value="1"/>
</dbReference>
<dbReference type="InterPro" id="IPR056993">
    <property type="entry name" value="TRIP4_3rd_dom"/>
</dbReference>
<dbReference type="GO" id="GO:0008270">
    <property type="term" value="F:zinc ion binding"/>
    <property type="evidence" value="ECO:0007669"/>
    <property type="project" value="UniProtKB-KW"/>
</dbReference>
<evidence type="ECO:0000256" key="9">
    <source>
        <dbReference type="ARBA" id="ARBA00022833"/>
    </source>
</evidence>
<evidence type="ECO:0000256" key="11">
    <source>
        <dbReference type="ARBA" id="ARBA00022990"/>
    </source>
</evidence>
<dbReference type="FunFam" id="2.30.130.30:FF:000004">
    <property type="entry name" value="Activating signal cointegrator 1"/>
    <property type="match status" value="1"/>
</dbReference>
<comment type="caution">
    <text evidence="22">The sequence shown here is derived from an EMBL/GenBank/DDBJ whole genome shotgun (WGS) entry which is preliminary data.</text>
</comment>
<evidence type="ECO:0000313" key="23">
    <source>
        <dbReference type="Proteomes" id="UP001187531"/>
    </source>
</evidence>
<keyword evidence="7" id="KW-0479">Metal-binding</keyword>
<evidence type="ECO:0000256" key="19">
    <source>
        <dbReference type="ARBA" id="ARBA00075052"/>
    </source>
</evidence>
<keyword evidence="5" id="KW-1017">Isopeptide bond</keyword>
<keyword evidence="9" id="KW-0862">Zinc</keyword>
<dbReference type="Pfam" id="PF06221">
    <property type="entry name" value="zf-C2HC5"/>
    <property type="match status" value="1"/>
</dbReference>
<dbReference type="Pfam" id="PF23134">
    <property type="entry name" value="TRIP4_3rd"/>
    <property type="match status" value="1"/>
</dbReference>
<evidence type="ECO:0000256" key="10">
    <source>
        <dbReference type="ARBA" id="ARBA00022843"/>
    </source>
</evidence>
<dbReference type="GO" id="GO:0005829">
    <property type="term" value="C:cytosol"/>
    <property type="evidence" value="ECO:0007669"/>
    <property type="project" value="UniProtKB-SubCell"/>
</dbReference>
<proteinExistence type="predicted"/>
<keyword evidence="13" id="KW-0804">Transcription</keyword>
<protein>
    <recommendedName>
        <fullName evidence="18">Activating signal cointegrator 1</fullName>
    </recommendedName>
    <alternativeName>
        <fullName evidence="19">Thyroid receptor-interacting protein 4</fullName>
    </alternativeName>
</protein>
<keyword evidence="11" id="KW-0007">Acetylation</keyword>
<gene>
    <name evidence="22" type="ORF">QYM36_005618</name>
</gene>
<keyword evidence="10" id="KW-0832">Ubl conjugation</keyword>
<sequence>MPEDSSFIQWVASKIRGMFALDLPEDIISYILTIESDEEVKEFMQSLSPSMSEVAVSNFVTQLAEKRSVSKGKSSKSWQTNELPKKDSSLHLDSSMPSEYTIKKSALGISEKSSVSFNQPKKRVKQINLFSQEGLAKDVVMLKGRHRCSCQASKHGLVSNCLKCGRIVCTQEGAGPCFFCGNLVTSKEHDEIIARGSKKSEQLIKKLMEAKPEEPPVDESLNKAVEHKNKLLEYDRTCERRTHVIDDESDYYSSRNKWLSASERARIEKREKEIQELRYGPKKAMKLTIDFAGRRVIEEQPEIHKIDLEAEFGSTSEKKKWEETFVEEDEYRENQLPRLKFEDSGILKPTKEKPLTGQKTPVSRLQDSDLQVMSDDGMCLSMHQPYASLLVAGIKRHEGRTWYSTHRGRLWIASAVKAPTQQEIKELENLYRHILKDENLVFPEAYPTGCLLGCVDVSDVLPQEEYRNRFPDGESESPYVFVCENPQELKVKFPVKGAHKLYKLPPQIHQAAKKSLSTLTY</sequence>
<evidence type="ECO:0000256" key="6">
    <source>
        <dbReference type="ARBA" id="ARBA00022553"/>
    </source>
</evidence>
<dbReference type="InterPro" id="IPR009349">
    <property type="entry name" value="TRIP4/RQT4_C2HC5_Znf"/>
</dbReference>
<dbReference type="GO" id="GO:0005813">
    <property type="term" value="C:centrosome"/>
    <property type="evidence" value="ECO:0007669"/>
    <property type="project" value="UniProtKB-SubCell"/>
</dbReference>
<dbReference type="GO" id="GO:0072344">
    <property type="term" value="P:rescue of stalled ribosome"/>
    <property type="evidence" value="ECO:0007669"/>
    <property type="project" value="InterPro"/>
</dbReference>
<dbReference type="PANTHER" id="PTHR12963:SF4">
    <property type="entry name" value="ACTIVATING SIGNAL COINTEGRATOR 1"/>
    <property type="match status" value="1"/>
</dbReference>
<dbReference type="GO" id="GO:0180022">
    <property type="term" value="C:RQC-trigger complex"/>
    <property type="evidence" value="ECO:0007669"/>
    <property type="project" value="InterPro"/>
</dbReference>
<dbReference type="AlphaFoldDB" id="A0AA88LE99"/>
<keyword evidence="23" id="KW-1185">Reference proteome</keyword>
<evidence type="ECO:0000256" key="7">
    <source>
        <dbReference type="ARBA" id="ARBA00022723"/>
    </source>
</evidence>
<evidence type="ECO:0000256" key="4">
    <source>
        <dbReference type="ARBA" id="ARBA00022490"/>
    </source>
</evidence>
<keyword evidence="14" id="KW-0206">Cytoskeleton</keyword>
<dbReference type="SUPFAM" id="SSF88697">
    <property type="entry name" value="PUA domain-like"/>
    <property type="match status" value="1"/>
</dbReference>
<keyword evidence="15" id="KW-0539">Nucleus</keyword>
<accession>A0AA88LE99</accession>
<comment type="function">
    <text evidence="16">Transcription coactivator which associates with nuclear receptors, transcriptional coactivators including EP300, CREBBP and NCOA1, and basal transcription factors like TBP and TFIIA to facilitate nuclear receptors-mediated transcription. May thereby play an important role in establishing distinct coactivator complexes under different cellular conditions. Plays a role in thyroid hormone receptor and estrogen receptor transactivation. Also involved in androgen receptor transactivation. Plays a pivotal role in the transactivation of NF-kappa-B, SRF and AP1. Acts as a mediator of transrepression between nuclear receptor and either AP1 or NF-kappa-B. May play a role in the development of neuromuscular junction. May play a role in late myogenic differentiation. Also functions as part of the RQC trigger (RQT) complex that activates the ribosome quality control (RQC) pathway, a pathway that degrades nascent peptide chains during problematic translation.</text>
</comment>
<evidence type="ECO:0000256" key="12">
    <source>
        <dbReference type="ARBA" id="ARBA00023015"/>
    </source>
</evidence>
<name>A0AA88LE99_ARTSF</name>
<dbReference type="Pfam" id="PF23135">
    <property type="entry name" value="TRI4_N"/>
    <property type="match status" value="1"/>
</dbReference>
<evidence type="ECO:0000256" key="18">
    <source>
        <dbReference type="ARBA" id="ARBA00070627"/>
    </source>
</evidence>
<feature type="region of interest" description="Disordered" evidence="20">
    <location>
        <begin position="71"/>
        <end position="94"/>
    </location>
</feature>
<evidence type="ECO:0000256" key="17">
    <source>
        <dbReference type="ARBA" id="ARBA00065803"/>
    </source>
</evidence>
<evidence type="ECO:0000256" key="13">
    <source>
        <dbReference type="ARBA" id="ARBA00023163"/>
    </source>
</evidence>
<dbReference type="CDD" id="cd06554">
    <property type="entry name" value="ASCH_ASC-1_like"/>
    <property type="match status" value="1"/>
</dbReference>
<evidence type="ECO:0000256" key="1">
    <source>
        <dbReference type="ARBA" id="ARBA00004123"/>
    </source>
</evidence>
<keyword evidence="12" id="KW-0805">Transcription regulation</keyword>
<dbReference type="EMBL" id="JAVRJZ010000009">
    <property type="protein sequence ID" value="KAK2718365.1"/>
    <property type="molecule type" value="Genomic_DNA"/>
</dbReference>
<dbReference type="InterPro" id="IPR007374">
    <property type="entry name" value="ASCH_domain"/>
</dbReference>
<dbReference type="Proteomes" id="UP001187531">
    <property type="component" value="Unassembled WGS sequence"/>
</dbReference>
<evidence type="ECO:0000256" key="15">
    <source>
        <dbReference type="ARBA" id="ARBA00023242"/>
    </source>
</evidence>
<dbReference type="GO" id="GO:0005634">
    <property type="term" value="C:nucleus"/>
    <property type="evidence" value="ECO:0007669"/>
    <property type="project" value="UniProtKB-SubCell"/>
</dbReference>
<dbReference type="EMBL" id="JAVRJZ010000009">
    <property type="protein sequence ID" value="KAK2718366.1"/>
    <property type="molecule type" value="Genomic_DNA"/>
</dbReference>
<keyword evidence="6" id="KW-0597">Phosphoprotein</keyword>
<reference evidence="22" key="1">
    <citation type="submission" date="2023-07" db="EMBL/GenBank/DDBJ databases">
        <title>Chromosome-level genome assembly of Artemia franciscana.</title>
        <authorList>
            <person name="Jo E."/>
        </authorList>
    </citation>
    <scope>NUCLEOTIDE SEQUENCE</scope>
    <source>
        <tissue evidence="22">Whole body</tissue>
    </source>
</reference>
<evidence type="ECO:0000256" key="16">
    <source>
        <dbReference type="ARBA" id="ARBA00055901"/>
    </source>
</evidence>
<comment type="subunit">
    <text evidence="17">Interacts with the thyroid hormone receptor/TR (via the ligand-binding domain); this interaction requires the presence of thyroid hormone. Interacts with the androgen receptor/AR; in an androgen, testosterone and dihydrotestosterone-dependent manner. Interacts with ESR1 (estrogen ligand-bound); competes with UFSP2. Interacts with UFSP2; competes with ligand-bound ESR1. Interacts with DDRGK1 and UFL1; the interaction with DDRGK1 is direct. Interacts with NCOA1. Interacts with EP300. Part of the ASC-1 complex, that contains TRIP4, ASCC1, ASCC2 and ASCC3. Identified in the RQT (ribosome quality control trigger) complex, that contains ASCC2, ASCC3 and TRIP4. Interacts with NEK6. Interacts with CSRP1. Interacts with ZCCHC4.</text>
</comment>
<evidence type="ECO:0000256" key="2">
    <source>
        <dbReference type="ARBA" id="ARBA00004300"/>
    </source>
</evidence>
<keyword evidence="4" id="KW-0963">Cytoplasm</keyword>
<dbReference type="InterPro" id="IPR056994">
    <property type="entry name" value="TRI4_N"/>
</dbReference>
<evidence type="ECO:0000313" key="22">
    <source>
        <dbReference type="EMBL" id="KAK2718365.1"/>
    </source>
</evidence>